<gene>
    <name evidence="2" type="ORF">WR25_12112</name>
</gene>
<evidence type="ECO:0000313" key="3">
    <source>
        <dbReference type="Proteomes" id="UP000218231"/>
    </source>
</evidence>
<dbReference type="EMBL" id="LIAE01010443">
    <property type="protein sequence ID" value="PAV60944.1"/>
    <property type="molecule type" value="Genomic_DNA"/>
</dbReference>
<keyword evidence="1" id="KW-0853">WD repeat</keyword>
<evidence type="ECO:0000256" key="1">
    <source>
        <dbReference type="PROSITE-ProRule" id="PRU00221"/>
    </source>
</evidence>
<dbReference type="AlphaFoldDB" id="A0A2A2JH40"/>
<reference evidence="2 3" key="1">
    <citation type="journal article" date="2017" name="Curr. Biol.">
        <title>Genome architecture and evolution of a unichromosomal asexual nematode.</title>
        <authorList>
            <person name="Fradin H."/>
            <person name="Zegar C."/>
            <person name="Gutwein M."/>
            <person name="Lucas J."/>
            <person name="Kovtun M."/>
            <person name="Corcoran D."/>
            <person name="Baugh L.R."/>
            <person name="Kiontke K."/>
            <person name="Gunsalus K."/>
            <person name="Fitch D.H."/>
            <person name="Piano F."/>
        </authorList>
    </citation>
    <scope>NUCLEOTIDE SEQUENCE [LARGE SCALE GENOMIC DNA]</scope>
    <source>
        <strain evidence="2">PF1309</strain>
    </source>
</reference>
<feature type="repeat" description="WD" evidence="1">
    <location>
        <begin position="1"/>
        <end position="32"/>
    </location>
</feature>
<dbReference type="Proteomes" id="UP000218231">
    <property type="component" value="Unassembled WGS sequence"/>
</dbReference>
<evidence type="ECO:0000313" key="2">
    <source>
        <dbReference type="EMBL" id="PAV60944.1"/>
    </source>
</evidence>
<dbReference type="PROSITE" id="PS50082">
    <property type="entry name" value="WD_REPEATS_2"/>
    <property type="match status" value="1"/>
</dbReference>
<comment type="caution">
    <text evidence="2">The sequence shown here is derived from an EMBL/GenBank/DDBJ whole genome shotgun (WGS) entry which is preliminary data.</text>
</comment>
<accession>A0A2A2JH40</accession>
<sequence length="61" mass="6821">MDWNERGDLLFTVDLGGTIRLWNFTVPEEAATASVPYDSPLLFEHSFNATPSTSGKTKQFL</sequence>
<name>A0A2A2JH40_9BILA</name>
<organism evidence="2 3">
    <name type="scientific">Diploscapter pachys</name>
    <dbReference type="NCBI Taxonomy" id="2018661"/>
    <lineage>
        <taxon>Eukaryota</taxon>
        <taxon>Metazoa</taxon>
        <taxon>Ecdysozoa</taxon>
        <taxon>Nematoda</taxon>
        <taxon>Chromadorea</taxon>
        <taxon>Rhabditida</taxon>
        <taxon>Rhabditina</taxon>
        <taxon>Rhabditomorpha</taxon>
        <taxon>Rhabditoidea</taxon>
        <taxon>Rhabditidae</taxon>
        <taxon>Diploscapter</taxon>
    </lineage>
</organism>
<protein>
    <submittedName>
        <fullName evidence="2">Uncharacterized protein</fullName>
    </submittedName>
</protein>
<keyword evidence="3" id="KW-1185">Reference proteome</keyword>
<dbReference type="InterPro" id="IPR001680">
    <property type="entry name" value="WD40_rpt"/>
</dbReference>
<proteinExistence type="predicted"/>